<gene>
    <name evidence="5" type="ORF">AB986_17980</name>
</gene>
<dbReference type="PANTHER" id="PTHR45663">
    <property type="entry name" value="GEO12009P1"/>
    <property type="match status" value="1"/>
</dbReference>
<evidence type="ECO:0000259" key="4">
    <source>
        <dbReference type="PROSITE" id="PS51352"/>
    </source>
</evidence>
<dbReference type="PATRIC" id="fig|157733.3.peg.2061"/>
<evidence type="ECO:0000256" key="3">
    <source>
        <dbReference type="ARBA" id="ARBA00023284"/>
    </source>
</evidence>
<dbReference type="OrthoDB" id="32134at2"/>
<dbReference type="Gene3D" id="3.40.30.10">
    <property type="entry name" value="Glutaredoxin"/>
    <property type="match status" value="1"/>
</dbReference>
<dbReference type="AlphaFoldDB" id="A0A0J6CJE6"/>
<dbReference type="PROSITE" id="PS51352">
    <property type="entry name" value="THIOREDOXIN_2"/>
    <property type="match status" value="1"/>
</dbReference>
<dbReference type="EMBL" id="LELK01000006">
    <property type="protein sequence ID" value="KMM36331.1"/>
    <property type="molecule type" value="Genomic_DNA"/>
</dbReference>
<evidence type="ECO:0000256" key="2">
    <source>
        <dbReference type="ARBA" id="ARBA00023157"/>
    </source>
</evidence>
<feature type="domain" description="Thioredoxin" evidence="4">
    <location>
        <begin position="37"/>
        <end position="154"/>
    </location>
</feature>
<dbReference type="GO" id="GO:0005829">
    <property type="term" value="C:cytosol"/>
    <property type="evidence" value="ECO:0007669"/>
    <property type="project" value="TreeGrafter"/>
</dbReference>
<dbReference type="Proteomes" id="UP000035996">
    <property type="component" value="Unassembled WGS sequence"/>
</dbReference>
<dbReference type="SUPFAM" id="SSF52833">
    <property type="entry name" value="Thioredoxin-like"/>
    <property type="match status" value="1"/>
</dbReference>
<dbReference type="InterPro" id="IPR013766">
    <property type="entry name" value="Thioredoxin_domain"/>
</dbReference>
<dbReference type="RefSeq" id="WP_048313013.1">
    <property type="nucleotide sequence ID" value="NZ_CP119526.1"/>
</dbReference>
<keyword evidence="6" id="KW-1185">Reference proteome</keyword>
<sequence>MKKVIIFLGIVIVIFGALAVVTNISNSEKAEGNPYGKDSLDPATVDQLEDPLYQNQILPDELEEMLSNEEDAFVYFYSPTCIHCKNTTPVLVPVAEEMGIDLKKFNLLEFENGWNDYAIESTPTLVRFKDGKEVDRIVGTQSEDTFKQWIETNK</sequence>
<accession>A0A0J6CJE6</accession>
<protein>
    <submittedName>
        <fullName evidence="5">Thioredoxin</fullName>
    </submittedName>
</protein>
<comment type="caution">
    <text evidence="5">The sequence shown here is derived from an EMBL/GenBank/DDBJ whole genome shotgun (WGS) entry which is preliminary data.</text>
</comment>
<dbReference type="GO" id="GO:0015035">
    <property type="term" value="F:protein-disulfide reductase activity"/>
    <property type="evidence" value="ECO:0007669"/>
    <property type="project" value="TreeGrafter"/>
</dbReference>
<evidence type="ECO:0000256" key="1">
    <source>
        <dbReference type="ARBA" id="ARBA00008987"/>
    </source>
</evidence>
<reference evidence="5" key="1">
    <citation type="submission" date="2015-06" db="EMBL/GenBank/DDBJ databases">
        <authorList>
            <person name="Liu B."/>
            <person name="Wang J."/>
            <person name="Zhu Y."/>
            <person name="Liu G."/>
            <person name="Chen Q."/>
            <person name="Zheng C."/>
            <person name="Che J."/>
            <person name="Ge C."/>
            <person name="Shi H."/>
            <person name="Pan Z."/>
            <person name="Liu X."/>
        </authorList>
    </citation>
    <scope>NUCLEOTIDE SEQUENCE [LARGE SCALE GENOMIC DNA]</scope>
    <source>
        <strain evidence="5">DSM 16346</strain>
    </source>
</reference>
<keyword evidence="3" id="KW-0676">Redox-active center</keyword>
<keyword evidence="2" id="KW-1015">Disulfide bond</keyword>
<dbReference type="GO" id="GO:0045454">
    <property type="term" value="P:cell redox homeostasis"/>
    <property type="evidence" value="ECO:0007669"/>
    <property type="project" value="TreeGrafter"/>
</dbReference>
<dbReference type="Pfam" id="PF00085">
    <property type="entry name" value="Thioredoxin"/>
    <property type="match status" value="1"/>
</dbReference>
<dbReference type="CDD" id="cd02947">
    <property type="entry name" value="TRX_family"/>
    <property type="match status" value="1"/>
</dbReference>
<evidence type="ECO:0000313" key="6">
    <source>
        <dbReference type="Proteomes" id="UP000035996"/>
    </source>
</evidence>
<comment type="similarity">
    <text evidence="1">Belongs to the thioredoxin family.</text>
</comment>
<dbReference type="STRING" id="157733.AB986_17980"/>
<dbReference type="PANTHER" id="PTHR45663:SF11">
    <property type="entry name" value="GEO12009P1"/>
    <property type="match status" value="1"/>
</dbReference>
<proteinExistence type="inferred from homology"/>
<evidence type="ECO:0000313" key="5">
    <source>
        <dbReference type="EMBL" id="KMM36331.1"/>
    </source>
</evidence>
<organism evidence="5 6">
    <name type="scientific">Guptibacillus hwajinpoensis</name>
    <dbReference type="NCBI Taxonomy" id="208199"/>
    <lineage>
        <taxon>Bacteria</taxon>
        <taxon>Bacillati</taxon>
        <taxon>Bacillota</taxon>
        <taxon>Bacilli</taxon>
        <taxon>Bacillales</taxon>
        <taxon>Guptibacillaceae</taxon>
        <taxon>Guptibacillus</taxon>
    </lineage>
</organism>
<name>A0A0J6CJE6_9BACL</name>
<dbReference type="InterPro" id="IPR036249">
    <property type="entry name" value="Thioredoxin-like_sf"/>
</dbReference>